<dbReference type="GO" id="GO:0003677">
    <property type="term" value="F:DNA binding"/>
    <property type="evidence" value="ECO:0007669"/>
    <property type="project" value="UniProtKB-KW"/>
</dbReference>
<proteinExistence type="predicted"/>
<evidence type="ECO:0000259" key="4">
    <source>
        <dbReference type="PROSITE" id="PS50949"/>
    </source>
</evidence>
<dbReference type="InterPro" id="IPR000524">
    <property type="entry name" value="Tscrpt_reg_HTH_GntR"/>
</dbReference>
<evidence type="ECO:0000256" key="3">
    <source>
        <dbReference type="ARBA" id="ARBA00023163"/>
    </source>
</evidence>
<evidence type="ECO:0000313" key="5">
    <source>
        <dbReference type="EMBL" id="KXV56096.1"/>
    </source>
</evidence>
<keyword evidence="2" id="KW-0238">DNA-binding</keyword>
<reference evidence="5 6" key="1">
    <citation type="submission" date="2015-06" db="EMBL/GenBank/DDBJ databases">
        <title>Improved classification and identification of acetic acid bacteria using matrix-assisted laser desorption/ionization time-of-flight mass spectrometry; Gluconobacter nephelii and Gluconobacter uchimurae are later heterotypic synonyms of Gluconobacter japonicus and Gluconobacter oxydans, respectively.</title>
        <authorList>
            <person name="Li L."/>
            <person name="Cleenwerck I."/>
            <person name="De Vuyst L."/>
            <person name="Vandamme P."/>
        </authorList>
    </citation>
    <scope>NUCLEOTIDE SEQUENCE [LARGE SCALE GENOMIC DNA]</scope>
    <source>
        <strain evidence="5 6">LMG 1663</strain>
    </source>
</reference>
<dbReference type="Pfam" id="PF07729">
    <property type="entry name" value="FCD"/>
    <property type="match status" value="1"/>
</dbReference>
<dbReference type="CDD" id="cd07377">
    <property type="entry name" value="WHTH_GntR"/>
    <property type="match status" value="1"/>
</dbReference>
<name>A0A149TSE1_9PROT</name>
<dbReference type="SMART" id="SM00345">
    <property type="entry name" value="HTH_GNTR"/>
    <property type="match status" value="1"/>
</dbReference>
<evidence type="ECO:0000313" key="6">
    <source>
        <dbReference type="Proteomes" id="UP000075411"/>
    </source>
</evidence>
<dbReference type="PROSITE" id="PS50949">
    <property type="entry name" value="HTH_GNTR"/>
    <property type="match status" value="1"/>
</dbReference>
<dbReference type="AlphaFoldDB" id="A0A149TSE1"/>
<dbReference type="PATRIC" id="fig|104102.12.peg.3127"/>
<dbReference type="InterPro" id="IPR011711">
    <property type="entry name" value="GntR_C"/>
</dbReference>
<dbReference type="SUPFAM" id="SSF46785">
    <property type="entry name" value="Winged helix' DNA-binding domain"/>
    <property type="match status" value="1"/>
</dbReference>
<dbReference type="Gene3D" id="1.10.10.10">
    <property type="entry name" value="Winged helix-like DNA-binding domain superfamily/Winged helix DNA-binding domain"/>
    <property type="match status" value="1"/>
</dbReference>
<gene>
    <name evidence="5" type="ORF">AD947_12300</name>
</gene>
<accession>A0A149TSE1</accession>
<keyword evidence="1" id="KW-0805">Transcription regulation</keyword>
<dbReference type="InterPro" id="IPR008920">
    <property type="entry name" value="TF_FadR/GntR_C"/>
</dbReference>
<keyword evidence="3" id="KW-0804">Transcription</keyword>
<dbReference type="GO" id="GO:0003700">
    <property type="term" value="F:DNA-binding transcription factor activity"/>
    <property type="evidence" value="ECO:0007669"/>
    <property type="project" value="InterPro"/>
</dbReference>
<feature type="domain" description="HTH gntR-type" evidence="4">
    <location>
        <begin position="15"/>
        <end position="82"/>
    </location>
</feature>
<organism evidence="5 6">
    <name type="scientific">Acetobacter tropicalis</name>
    <dbReference type="NCBI Taxonomy" id="104102"/>
    <lineage>
        <taxon>Bacteria</taxon>
        <taxon>Pseudomonadati</taxon>
        <taxon>Pseudomonadota</taxon>
        <taxon>Alphaproteobacteria</taxon>
        <taxon>Acetobacterales</taxon>
        <taxon>Acetobacteraceae</taxon>
        <taxon>Acetobacter</taxon>
    </lineage>
</organism>
<dbReference type="OrthoDB" id="7618373at2"/>
<dbReference type="InterPro" id="IPR036390">
    <property type="entry name" value="WH_DNA-bd_sf"/>
</dbReference>
<sequence>MTRGGEEVSQEEGLVPEESVVAQALRDAILERRLGPGSRLPEEQLADIFASSRGRIRRVLLALAQERIVVIQPSRGAFVASPDAVEAREVLAARRMIEVGVMERPCQPLTEEKKELLQQVIEEERSAHARHDVVGMIRWSGRFHLELARGLGNTVIADIISELILRTSLIIAIYEQQEATCCLKADHDLLLNAVCTRTWPEAARLMSRHLLEIEQNLDFSAPAPPTVSLGLILRR</sequence>
<dbReference type="Gene3D" id="1.20.120.530">
    <property type="entry name" value="GntR ligand-binding domain-like"/>
    <property type="match status" value="1"/>
</dbReference>
<evidence type="ECO:0000256" key="2">
    <source>
        <dbReference type="ARBA" id="ARBA00023125"/>
    </source>
</evidence>
<evidence type="ECO:0000256" key="1">
    <source>
        <dbReference type="ARBA" id="ARBA00023015"/>
    </source>
</evidence>
<dbReference type="EMBL" id="LHZT01000128">
    <property type="protein sequence ID" value="KXV56096.1"/>
    <property type="molecule type" value="Genomic_DNA"/>
</dbReference>
<dbReference type="PANTHER" id="PTHR43537">
    <property type="entry name" value="TRANSCRIPTIONAL REGULATOR, GNTR FAMILY"/>
    <property type="match status" value="1"/>
</dbReference>
<dbReference type="Pfam" id="PF00392">
    <property type="entry name" value="GntR"/>
    <property type="match status" value="1"/>
</dbReference>
<comment type="caution">
    <text evidence="5">The sequence shown here is derived from an EMBL/GenBank/DDBJ whole genome shotgun (WGS) entry which is preliminary data.</text>
</comment>
<dbReference type="RefSeq" id="WP_061488573.1">
    <property type="nucleotide sequence ID" value="NZ_LHZT01000128.1"/>
</dbReference>
<dbReference type="PANTHER" id="PTHR43537:SF53">
    <property type="entry name" value="HTH-TYPE TRANSCRIPTIONAL REPRESSOR NANR"/>
    <property type="match status" value="1"/>
</dbReference>
<dbReference type="InterPro" id="IPR036388">
    <property type="entry name" value="WH-like_DNA-bd_sf"/>
</dbReference>
<dbReference type="Proteomes" id="UP000075411">
    <property type="component" value="Unassembled WGS sequence"/>
</dbReference>
<protein>
    <submittedName>
        <fullName evidence="5">Transcriptional regulator</fullName>
    </submittedName>
</protein>
<dbReference type="SUPFAM" id="SSF48008">
    <property type="entry name" value="GntR ligand-binding domain-like"/>
    <property type="match status" value="1"/>
</dbReference>
<dbReference type="SMART" id="SM00895">
    <property type="entry name" value="FCD"/>
    <property type="match status" value="1"/>
</dbReference>